<accession>A0A2A2F2T9</accession>
<name>A0A2A2F2T9_9GAMM</name>
<sequence>MTASKLQQLIIRIVGRRDGIEPGFLINQAVREGYSAQEVREGIDWLLNTGQLDFHIERYGIEYCLPEGGVAHG</sequence>
<comment type="caution">
    <text evidence="1">The sequence shown here is derived from an EMBL/GenBank/DDBJ whole genome shotgun (WGS) entry which is preliminary data.</text>
</comment>
<dbReference type="RefSeq" id="WP_095618939.1">
    <property type="nucleotide sequence ID" value="NZ_NSKB01000001.1"/>
</dbReference>
<dbReference type="Proteomes" id="UP000217771">
    <property type="component" value="Unassembled WGS sequence"/>
</dbReference>
<keyword evidence="2" id="KW-1185">Reference proteome</keyword>
<dbReference type="EMBL" id="NSKB01000001">
    <property type="protein sequence ID" value="PAU78925.1"/>
    <property type="molecule type" value="Genomic_DNA"/>
</dbReference>
<proteinExistence type="predicted"/>
<gene>
    <name evidence="1" type="ORF">CK498_00640</name>
</gene>
<evidence type="ECO:0000313" key="2">
    <source>
        <dbReference type="Proteomes" id="UP000217771"/>
    </source>
</evidence>
<dbReference type="AlphaFoldDB" id="A0A2A2F2T9"/>
<protein>
    <submittedName>
        <fullName evidence="1">Uncharacterized protein</fullName>
    </submittedName>
</protein>
<evidence type="ECO:0000313" key="1">
    <source>
        <dbReference type="EMBL" id="PAU78925.1"/>
    </source>
</evidence>
<organism evidence="1 2">
    <name type="scientific">Halomonas salipaludis</name>
    <dbReference type="NCBI Taxonomy" id="2032625"/>
    <lineage>
        <taxon>Bacteria</taxon>
        <taxon>Pseudomonadati</taxon>
        <taxon>Pseudomonadota</taxon>
        <taxon>Gammaproteobacteria</taxon>
        <taxon>Oceanospirillales</taxon>
        <taxon>Halomonadaceae</taxon>
        <taxon>Halomonas</taxon>
    </lineage>
</organism>
<reference evidence="1 2" key="1">
    <citation type="submission" date="2017-08" db="EMBL/GenBank/DDBJ databases">
        <title>Halomonas alkalisoli sp. nov., isolated from saline alkaline soil.</title>
        <authorList>
            <person name="Wang D."/>
            <person name="Zhang G."/>
        </authorList>
    </citation>
    <scope>NUCLEOTIDE SEQUENCE [LARGE SCALE GENOMIC DNA]</scope>
    <source>
        <strain evidence="1 2">WRN001</strain>
    </source>
</reference>